<dbReference type="GO" id="GO:0044780">
    <property type="term" value="P:bacterial-type flagellum assembly"/>
    <property type="evidence" value="ECO:0007669"/>
    <property type="project" value="InterPro"/>
</dbReference>
<gene>
    <name evidence="3" type="ORF">OO7_07564</name>
</gene>
<dbReference type="HOGENOM" id="CLU_070510_2_0_6"/>
<evidence type="ECO:0000256" key="1">
    <source>
        <dbReference type="RuleBase" id="RU362063"/>
    </source>
</evidence>
<dbReference type="NCBIfam" id="TIGR03170">
    <property type="entry name" value="flgA_cterm"/>
    <property type="match status" value="1"/>
</dbReference>
<comment type="subcellular location">
    <subcellularLocation>
        <location evidence="1">Periplasm</location>
    </subcellularLocation>
</comment>
<dbReference type="Pfam" id="PF13144">
    <property type="entry name" value="ChapFlgA"/>
    <property type="match status" value="1"/>
</dbReference>
<evidence type="ECO:0000313" key="3">
    <source>
        <dbReference type="EMBL" id="EKT58555.1"/>
    </source>
</evidence>
<name>K8WQX5_9GAMM</name>
<dbReference type="Gene3D" id="3.90.1210.10">
    <property type="entry name" value="Antifreeze-like/N-acetylneuraminic acid synthase C-terminal domain"/>
    <property type="match status" value="1"/>
</dbReference>
<dbReference type="InterPro" id="IPR017585">
    <property type="entry name" value="SAF_FlgA"/>
</dbReference>
<dbReference type="Gene3D" id="2.30.30.760">
    <property type="match status" value="1"/>
</dbReference>
<organism evidence="3 4">
    <name type="scientific">Providencia sneebia DSM 19967</name>
    <dbReference type="NCBI Taxonomy" id="1141660"/>
    <lineage>
        <taxon>Bacteria</taxon>
        <taxon>Pseudomonadati</taxon>
        <taxon>Pseudomonadota</taxon>
        <taxon>Gammaproteobacteria</taxon>
        <taxon>Enterobacterales</taxon>
        <taxon>Morganellaceae</taxon>
        <taxon>Providencia</taxon>
    </lineage>
</organism>
<accession>K8WQX5</accession>
<comment type="function">
    <text evidence="1">Involved in the assembly process of the P-ring formation. It may associate with FlgF on the rod constituting a structure essential for the P-ring assembly or may act as a modulator protein for the P-ring assembly.</text>
</comment>
<dbReference type="PANTHER" id="PTHR36307:SF1">
    <property type="entry name" value="FLAGELLA BASAL BODY P-RING FORMATION PROTEIN FLGA"/>
    <property type="match status" value="1"/>
</dbReference>
<reference evidence="3 4" key="1">
    <citation type="journal article" date="2012" name="BMC Genomics">
        <title>Comparative genomics of bacteria in the genus Providencia isolated from wild Drosophila melanogaster.</title>
        <authorList>
            <person name="Galac M.R."/>
            <person name="Lazzaro B.P."/>
        </authorList>
    </citation>
    <scope>NUCLEOTIDE SEQUENCE [LARGE SCALE GENOMIC DNA]</scope>
    <source>
        <strain evidence="3 4">DSM 19967</strain>
    </source>
</reference>
<dbReference type="InterPro" id="IPR039246">
    <property type="entry name" value="Flagellar_FlgA"/>
</dbReference>
<dbReference type="PATRIC" id="fig|1141660.3.peg.1516"/>
<sequence>MKYFYIPLFFNLLFFSSIVESSLSEYINDYFHKIYPAPYQVSVTINTSKAYWPKCEKPKILSPIGRRFAGTISLPVQCDKQTQFIQLAVNVTTGYYVAAHNIERNKAIQLADLIEKKGLLHQLPDNVVINKMSLQGDITLQKIYSDQILTHSLFRKPWAIKSGQLVYVFVNGNNFSVKYEGRAMSNAKLGDDIRILLLNGQTIHGKALENGSVMITIK</sequence>
<evidence type="ECO:0000259" key="2">
    <source>
        <dbReference type="Pfam" id="PF13144"/>
    </source>
</evidence>
<keyword evidence="1" id="KW-0574">Periplasm</keyword>
<comment type="similarity">
    <text evidence="1">Belongs to the FlgA family.</text>
</comment>
<evidence type="ECO:0000313" key="4">
    <source>
        <dbReference type="Proteomes" id="UP000010290"/>
    </source>
</evidence>
<dbReference type="PANTHER" id="PTHR36307">
    <property type="entry name" value="FLAGELLA BASAL BODY P-RING FORMATION PROTEIN FLGA"/>
    <property type="match status" value="1"/>
</dbReference>
<proteinExistence type="inferred from homology"/>
<keyword evidence="3" id="KW-0282">Flagellum</keyword>
<dbReference type="EMBL" id="AKKN01000007">
    <property type="protein sequence ID" value="EKT58555.1"/>
    <property type="molecule type" value="Genomic_DNA"/>
</dbReference>
<keyword evidence="1" id="KW-1005">Bacterial flagellum biogenesis</keyword>
<keyword evidence="3" id="KW-0966">Cell projection</keyword>
<keyword evidence="3" id="KW-0969">Cilium</keyword>
<dbReference type="CDD" id="cd11614">
    <property type="entry name" value="SAF_CpaB_FlgA_like"/>
    <property type="match status" value="1"/>
</dbReference>
<dbReference type="GO" id="GO:0042597">
    <property type="term" value="C:periplasmic space"/>
    <property type="evidence" value="ECO:0007669"/>
    <property type="project" value="UniProtKB-SubCell"/>
</dbReference>
<dbReference type="OrthoDB" id="7065435at2"/>
<comment type="caution">
    <text evidence="3">The sequence shown here is derived from an EMBL/GenBank/DDBJ whole genome shotgun (WGS) entry which is preliminary data.</text>
</comment>
<protein>
    <recommendedName>
        <fullName evidence="1">Flagella basal body P-ring formation protein FlgA</fullName>
    </recommendedName>
</protein>
<keyword evidence="4" id="KW-1185">Reference proteome</keyword>
<feature type="domain" description="Flagella basal body P-ring formation protein FlgA SAF" evidence="2">
    <location>
        <begin position="95"/>
        <end position="215"/>
    </location>
</feature>
<dbReference type="RefSeq" id="WP_008915349.1">
    <property type="nucleotide sequence ID" value="NZ_CM001773.1"/>
</dbReference>
<dbReference type="AlphaFoldDB" id="K8WQX5"/>
<dbReference type="Proteomes" id="UP000010290">
    <property type="component" value="Chromosome"/>
</dbReference>